<keyword evidence="2" id="KW-1003">Cell membrane</keyword>
<feature type="transmembrane region" description="Helical" evidence="6">
    <location>
        <begin position="144"/>
        <end position="165"/>
    </location>
</feature>
<dbReference type="PANTHER" id="PTHR23513">
    <property type="entry name" value="INTEGRAL MEMBRANE EFFLUX PROTEIN-RELATED"/>
    <property type="match status" value="1"/>
</dbReference>
<dbReference type="Proteomes" id="UP000231056">
    <property type="component" value="Unassembled WGS sequence"/>
</dbReference>
<evidence type="ECO:0000313" key="7">
    <source>
        <dbReference type="EMBL" id="PIQ73581.1"/>
    </source>
</evidence>
<name>A0A2M6IUG2_9BACT</name>
<protein>
    <recommendedName>
        <fullName evidence="9">Major facilitator superfamily (MFS) profile domain-containing protein</fullName>
    </recommendedName>
</protein>
<organism evidence="7 8">
    <name type="scientific">Candidatus Roizmanbacteria bacterium CG11_big_fil_rev_8_21_14_0_20_36_8</name>
    <dbReference type="NCBI Taxonomy" id="1974856"/>
    <lineage>
        <taxon>Bacteria</taxon>
        <taxon>Candidatus Roizmaniibacteriota</taxon>
    </lineage>
</organism>
<evidence type="ECO:0000256" key="1">
    <source>
        <dbReference type="ARBA" id="ARBA00004651"/>
    </source>
</evidence>
<dbReference type="EMBL" id="PCVM01000041">
    <property type="protein sequence ID" value="PIQ73581.1"/>
    <property type="molecule type" value="Genomic_DNA"/>
</dbReference>
<comment type="caution">
    <text evidence="7">The sequence shown here is derived from an EMBL/GenBank/DDBJ whole genome shotgun (WGS) entry which is preliminary data.</text>
</comment>
<feature type="transmembrane region" description="Helical" evidence="6">
    <location>
        <begin position="113"/>
        <end position="132"/>
    </location>
</feature>
<evidence type="ECO:0000256" key="5">
    <source>
        <dbReference type="ARBA" id="ARBA00023136"/>
    </source>
</evidence>
<keyword evidence="4 6" id="KW-1133">Transmembrane helix</keyword>
<keyword evidence="5 6" id="KW-0472">Membrane</keyword>
<dbReference type="Gene3D" id="1.20.1250.20">
    <property type="entry name" value="MFS general substrate transporter like domains"/>
    <property type="match status" value="1"/>
</dbReference>
<dbReference type="SUPFAM" id="SSF103473">
    <property type="entry name" value="MFS general substrate transporter"/>
    <property type="match status" value="1"/>
</dbReference>
<accession>A0A2M6IUG2</accession>
<evidence type="ECO:0008006" key="9">
    <source>
        <dbReference type="Google" id="ProtNLM"/>
    </source>
</evidence>
<gene>
    <name evidence="7" type="ORF">COV58_01785</name>
</gene>
<feature type="transmembrane region" description="Helical" evidence="6">
    <location>
        <begin position="177"/>
        <end position="198"/>
    </location>
</feature>
<dbReference type="GO" id="GO:0005886">
    <property type="term" value="C:plasma membrane"/>
    <property type="evidence" value="ECO:0007669"/>
    <property type="project" value="UniProtKB-SubCell"/>
</dbReference>
<feature type="transmembrane region" description="Helical" evidence="6">
    <location>
        <begin position="25"/>
        <end position="43"/>
    </location>
</feature>
<feature type="transmembrane region" description="Helical" evidence="6">
    <location>
        <begin position="89"/>
        <end position="107"/>
    </location>
</feature>
<evidence type="ECO:0000256" key="3">
    <source>
        <dbReference type="ARBA" id="ARBA00022692"/>
    </source>
</evidence>
<evidence type="ECO:0000313" key="8">
    <source>
        <dbReference type="Proteomes" id="UP000231056"/>
    </source>
</evidence>
<feature type="transmembrane region" description="Helical" evidence="6">
    <location>
        <begin position="63"/>
        <end position="82"/>
    </location>
</feature>
<proteinExistence type="predicted"/>
<reference evidence="7 8" key="1">
    <citation type="submission" date="2017-09" db="EMBL/GenBank/DDBJ databases">
        <title>Depth-based differentiation of microbial function through sediment-hosted aquifers and enrichment of novel symbionts in the deep terrestrial subsurface.</title>
        <authorList>
            <person name="Probst A.J."/>
            <person name="Ladd B."/>
            <person name="Jarett J.K."/>
            <person name="Geller-Mcgrath D.E."/>
            <person name="Sieber C.M."/>
            <person name="Emerson J.B."/>
            <person name="Anantharaman K."/>
            <person name="Thomas B.C."/>
            <person name="Malmstrom R."/>
            <person name="Stieglmeier M."/>
            <person name="Klingl A."/>
            <person name="Woyke T."/>
            <person name="Ryan C.M."/>
            <person name="Banfield J.F."/>
        </authorList>
    </citation>
    <scope>NUCLEOTIDE SEQUENCE [LARGE SCALE GENOMIC DNA]</scope>
    <source>
        <strain evidence="7">CG11_big_fil_rev_8_21_14_0_20_36_8</strain>
    </source>
</reference>
<dbReference type="PANTHER" id="PTHR23513:SF6">
    <property type="entry name" value="MAJOR FACILITATOR SUPERFAMILY ASSOCIATED DOMAIN-CONTAINING PROTEIN"/>
    <property type="match status" value="1"/>
</dbReference>
<evidence type="ECO:0000256" key="4">
    <source>
        <dbReference type="ARBA" id="ARBA00022989"/>
    </source>
</evidence>
<comment type="subcellular location">
    <subcellularLocation>
        <location evidence="1">Cell membrane</location>
        <topology evidence="1">Multi-pass membrane protein</topology>
    </subcellularLocation>
</comment>
<dbReference type="InterPro" id="IPR036259">
    <property type="entry name" value="MFS_trans_sf"/>
</dbReference>
<keyword evidence="3 6" id="KW-0812">Transmembrane</keyword>
<dbReference type="AlphaFoldDB" id="A0A2M6IUG2"/>
<evidence type="ECO:0000256" key="6">
    <source>
        <dbReference type="SAM" id="Phobius"/>
    </source>
</evidence>
<evidence type="ECO:0000256" key="2">
    <source>
        <dbReference type="ARBA" id="ARBA00022475"/>
    </source>
</evidence>
<sequence length="297" mass="33257">MQSTEEKNYLAFLHVVFQNARKNPYHAKLIILLVLIMGMYRSLEEFYPFLFHDLGFSEGMIGFMHGVNFVFVILGSVLVGYISKYARNWEVLLSLTAGFFILLLALGKNPISLLGLYFAAMLLTIFEIRLINKIQLQIASHERATVLSINSFLTGGWGLVLFLWYGHLTNTSGIFSTVFFTGTSIVVVSIISLIFFLFKERKSLRIYQTTLHEFCKQSLQSENVPCILGFLMERIPNTVPESVGSDGSTNIGPGGKEIAFGDDVEMPQIEYGYQGTFHSGIFARVSSENHGSSTVRG</sequence>